<evidence type="ECO:0000256" key="11">
    <source>
        <dbReference type="ARBA" id="ARBA00023237"/>
    </source>
</evidence>
<dbReference type="EMBL" id="JACZZA010000007">
    <property type="protein sequence ID" value="MBE1161132.1"/>
    <property type="molecule type" value="Genomic_DNA"/>
</dbReference>
<accession>A0ABR9GAR8</accession>
<dbReference type="InterPro" id="IPR039426">
    <property type="entry name" value="TonB-dep_rcpt-like"/>
</dbReference>
<dbReference type="RefSeq" id="WP_192555992.1">
    <property type="nucleotide sequence ID" value="NZ_JACZZA010000007.1"/>
</dbReference>
<feature type="domain" description="TonB-dependent receptor plug" evidence="16">
    <location>
        <begin position="86"/>
        <end position="191"/>
    </location>
</feature>
<feature type="chain" id="PRO_5046069426" evidence="14">
    <location>
        <begin position="31"/>
        <end position="755"/>
    </location>
</feature>
<keyword evidence="6 14" id="KW-0732">Signal</keyword>
<feature type="signal peptide" evidence="14">
    <location>
        <begin position="1"/>
        <end position="30"/>
    </location>
</feature>
<evidence type="ECO:0000313" key="17">
    <source>
        <dbReference type="EMBL" id="MBE1161132.1"/>
    </source>
</evidence>
<dbReference type="Gene3D" id="2.170.130.10">
    <property type="entry name" value="TonB-dependent receptor, plug domain"/>
    <property type="match status" value="1"/>
</dbReference>
<comment type="similarity">
    <text evidence="12 13">Belongs to the TonB-dependent receptor family.</text>
</comment>
<keyword evidence="17" id="KW-0675">Receptor</keyword>
<keyword evidence="4" id="KW-0410">Iron transport</keyword>
<keyword evidence="10 12" id="KW-0472">Membrane</keyword>
<evidence type="ECO:0000256" key="7">
    <source>
        <dbReference type="ARBA" id="ARBA00023004"/>
    </source>
</evidence>
<dbReference type="InterPro" id="IPR037066">
    <property type="entry name" value="Plug_dom_sf"/>
</dbReference>
<evidence type="ECO:0000256" key="6">
    <source>
        <dbReference type="ARBA" id="ARBA00022729"/>
    </source>
</evidence>
<evidence type="ECO:0000256" key="1">
    <source>
        <dbReference type="ARBA" id="ARBA00004571"/>
    </source>
</evidence>
<dbReference type="SUPFAM" id="SSF56935">
    <property type="entry name" value="Porins"/>
    <property type="match status" value="1"/>
</dbReference>
<dbReference type="InterPro" id="IPR036942">
    <property type="entry name" value="Beta-barrel_TonB_sf"/>
</dbReference>
<dbReference type="PANTHER" id="PTHR32552:SF68">
    <property type="entry name" value="FERRICHROME OUTER MEMBRANE TRANSPORTER_PHAGE RECEPTOR"/>
    <property type="match status" value="1"/>
</dbReference>
<gene>
    <name evidence="17" type="ORF">IGX34_12100</name>
</gene>
<organism evidence="17 18">
    <name type="scientific">Dyella acidiphila</name>
    <dbReference type="NCBI Taxonomy" id="2775866"/>
    <lineage>
        <taxon>Bacteria</taxon>
        <taxon>Pseudomonadati</taxon>
        <taxon>Pseudomonadota</taxon>
        <taxon>Gammaproteobacteria</taxon>
        <taxon>Lysobacterales</taxon>
        <taxon>Rhodanobacteraceae</taxon>
        <taxon>Dyella</taxon>
    </lineage>
</organism>
<keyword evidence="9 13" id="KW-0798">TonB box</keyword>
<evidence type="ECO:0000259" key="16">
    <source>
        <dbReference type="Pfam" id="PF07715"/>
    </source>
</evidence>
<keyword evidence="11 12" id="KW-0998">Cell outer membrane</keyword>
<dbReference type="PANTHER" id="PTHR32552">
    <property type="entry name" value="FERRICHROME IRON RECEPTOR-RELATED"/>
    <property type="match status" value="1"/>
</dbReference>
<name>A0ABR9GAR8_9GAMM</name>
<evidence type="ECO:0000256" key="2">
    <source>
        <dbReference type="ARBA" id="ARBA00022448"/>
    </source>
</evidence>
<dbReference type="Pfam" id="PF07715">
    <property type="entry name" value="Plug"/>
    <property type="match status" value="1"/>
</dbReference>
<evidence type="ECO:0000256" key="13">
    <source>
        <dbReference type="RuleBase" id="RU003357"/>
    </source>
</evidence>
<comment type="caution">
    <text evidence="17">The sequence shown here is derived from an EMBL/GenBank/DDBJ whole genome shotgun (WGS) entry which is preliminary data.</text>
</comment>
<evidence type="ECO:0000256" key="12">
    <source>
        <dbReference type="PROSITE-ProRule" id="PRU01360"/>
    </source>
</evidence>
<evidence type="ECO:0000256" key="3">
    <source>
        <dbReference type="ARBA" id="ARBA00022452"/>
    </source>
</evidence>
<evidence type="ECO:0000256" key="5">
    <source>
        <dbReference type="ARBA" id="ARBA00022692"/>
    </source>
</evidence>
<keyword evidence="18" id="KW-1185">Reference proteome</keyword>
<evidence type="ECO:0000259" key="15">
    <source>
        <dbReference type="Pfam" id="PF00593"/>
    </source>
</evidence>
<keyword evidence="2 12" id="KW-0813">Transport</keyword>
<keyword evidence="8" id="KW-0406">Ion transport</keyword>
<proteinExistence type="inferred from homology"/>
<dbReference type="PROSITE" id="PS52016">
    <property type="entry name" value="TONB_DEPENDENT_REC_3"/>
    <property type="match status" value="1"/>
</dbReference>
<evidence type="ECO:0000256" key="4">
    <source>
        <dbReference type="ARBA" id="ARBA00022496"/>
    </source>
</evidence>
<keyword evidence="3 12" id="KW-1134">Transmembrane beta strand</keyword>
<dbReference type="InterPro" id="IPR000531">
    <property type="entry name" value="Beta-barrel_TonB"/>
</dbReference>
<evidence type="ECO:0000256" key="14">
    <source>
        <dbReference type="SAM" id="SignalP"/>
    </source>
</evidence>
<keyword evidence="7" id="KW-0408">Iron</keyword>
<sequence length="755" mass="82361">MTPSTHALYRRSPVYLALCLALAISAPISAQDAVASANTTGGASDNTTGTNSTKNAKTLAGMQVTANTAVSAIAPTQGSTIATEPQSTIGGKYIQENIAPTGDYTDAVAISPSVYTVTPNGSGLMETAVVSIRGFQDGQYNVTFDGIPWGDSNDFTHHSTSYFTNQETSSVTVDRGPGTAGTLGDATFGGTISVDSINPRSQFGISPYISFGSWATAVEGARIDTGSLNSSGTSAVMNVQNSTSDGYLSYAGQRRQSVFAKVVQPLGDNTTLTFGGLWNKINQYIPFGATKAQIAEYGPNYALNNDPASQTYYRYNQDQISTYMGYIGLHSEFDGWTIDNKGYTYAYNHYGYNGLDPNGETPNGTFCNGKGDDCLYPDNVPGQHMRNWYRSFGDILRVSKELGPGEFRTGLWFDNQDNLRWQYEFDDTLDVPAINTTGQPTKGSDSPVDRFMTDSLRTLQPFIEYQWNITDNTYLIGGVKYENFERNIDSLYNQKTGLPLNYSKDWNATLPSASFHYAFTSNWTAYAQWAKGFLAPNLNLFYVQDPKVTDSLVQPEKTTNIQLGTTWSSDRLTLSGDVYKIDFNNFVQTESIGGTQYFYNVGGVHYKGVELEGTYMIGGGFSVYANGSLNRAVQTADNMWNANTPHKTAALGFIYNDGPVYASLVDKFVGKTYYTANATDDTPIGGYAITNFAASYKFDPHISEVKDLKIGVQLNNLFNNTHINALAGTTVADSTPLFFTIPARNFNFTITADLF</sequence>
<dbReference type="Gene3D" id="2.40.170.20">
    <property type="entry name" value="TonB-dependent receptor, beta-barrel domain"/>
    <property type="match status" value="1"/>
</dbReference>
<dbReference type="Pfam" id="PF00593">
    <property type="entry name" value="TonB_dep_Rec_b-barrel"/>
    <property type="match status" value="1"/>
</dbReference>
<keyword evidence="5 12" id="KW-0812">Transmembrane</keyword>
<protein>
    <submittedName>
        <fullName evidence="17">TonB-dependent receptor</fullName>
    </submittedName>
</protein>
<comment type="subcellular location">
    <subcellularLocation>
        <location evidence="1 12">Cell outer membrane</location>
        <topology evidence="1 12">Multi-pass membrane protein</topology>
    </subcellularLocation>
</comment>
<dbReference type="Proteomes" id="UP000651010">
    <property type="component" value="Unassembled WGS sequence"/>
</dbReference>
<feature type="domain" description="TonB-dependent receptor-like beta-barrel" evidence="15">
    <location>
        <begin position="266"/>
        <end position="717"/>
    </location>
</feature>
<evidence type="ECO:0000313" key="18">
    <source>
        <dbReference type="Proteomes" id="UP000651010"/>
    </source>
</evidence>
<evidence type="ECO:0000256" key="9">
    <source>
        <dbReference type="ARBA" id="ARBA00023077"/>
    </source>
</evidence>
<evidence type="ECO:0000256" key="8">
    <source>
        <dbReference type="ARBA" id="ARBA00023065"/>
    </source>
</evidence>
<evidence type="ECO:0000256" key="10">
    <source>
        <dbReference type="ARBA" id="ARBA00023136"/>
    </source>
</evidence>
<reference evidence="17 18" key="1">
    <citation type="submission" date="2020-09" db="EMBL/GenBank/DDBJ databases">
        <title>Dyella sp. 7MK23 isolated from forest soil.</title>
        <authorList>
            <person name="Fu J."/>
        </authorList>
    </citation>
    <scope>NUCLEOTIDE SEQUENCE [LARGE SCALE GENOMIC DNA]</scope>
    <source>
        <strain evidence="17 18">7MK23</strain>
    </source>
</reference>
<dbReference type="InterPro" id="IPR012910">
    <property type="entry name" value="Plug_dom"/>
</dbReference>